<proteinExistence type="predicted"/>
<dbReference type="Gene3D" id="3.40.50.300">
    <property type="entry name" value="P-loop containing nucleotide triphosphate hydrolases"/>
    <property type="match status" value="1"/>
</dbReference>
<organism evidence="1 2">
    <name type="scientific">Deinococcus rufus</name>
    <dbReference type="NCBI Taxonomy" id="2136097"/>
    <lineage>
        <taxon>Bacteria</taxon>
        <taxon>Thermotogati</taxon>
        <taxon>Deinococcota</taxon>
        <taxon>Deinococci</taxon>
        <taxon>Deinococcales</taxon>
        <taxon>Deinococcaceae</taxon>
        <taxon>Deinococcus</taxon>
    </lineage>
</organism>
<dbReference type="PANTHER" id="PTHR37816">
    <property type="entry name" value="YALI0E33011P"/>
    <property type="match status" value="1"/>
</dbReference>
<dbReference type="RefSeq" id="WP_322473578.1">
    <property type="nucleotide sequence ID" value="NZ_JBHRZG010000013.1"/>
</dbReference>
<evidence type="ECO:0000313" key="1">
    <source>
        <dbReference type="EMBL" id="MFC3833733.1"/>
    </source>
</evidence>
<dbReference type="Proteomes" id="UP001595803">
    <property type="component" value="Unassembled WGS sequence"/>
</dbReference>
<accession>A0ABV7Z9L5</accession>
<dbReference type="EMBL" id="JBHRZG010000013">
    <property type="protein sequence ID" value="MFC3833733.1"/>
    <property type="molecule type" value="Genomic_DNA"/>
</dbReference>
<name>A0ABV7Z9L5_9DEIO</name>
<gene>
    <name evidence="1" type="ORF">ACFOSB_12775</name>
</gene>
<dbReference type="InterPro" id="IPR052922">
    <property type="entry name" value="Cytidylate_Kinase-2"/>
</dbReference>
<dbReference type="InterPro" id="IPR027417">
    <property type="entry name" value="P-loop_NTPase"/>
</dbReference>
<keyword evidence="2" id="KW-1185">Reference proteome</keyword>
<dbReference type="SUPFAM" id="SSF52540">
    <property type="entry name" value="P-loop containing nucleoside triphosphate hydrolases"/>
    <property type="match status" value="1"/>
</dbReference>
<sequence length="179" mass="20299">MPSPMRRVLIVGSPGSGKSTLALELARRTGLPLVHLDDLYFVRGWVPVERGLWLERLQHALEGERWIVDGNFSSTLLQRAYRADTVIFLNPPRWQCIWRAFWRERLGRYPHGGHPPKWPSRALLLDIWGFPPQAAWQLAQLRTVPGLRLVVLAGDREVRAFLASCEPGGAAPGPQRPMK</sequence>
<comment type="caution">
    <text evidence="1">The sequence shown here is derived from an EMBL/GenBank/DDBJ whole genome shotgun (WGS) entry which is preliminary data.</text>
</comment>
<protein>
    <submittedName>
        <fullName evidence="1">DNA topology modulation protein FlaR</fullName>
    </submittedName>
</protein>
<evidence type="ECO:0000313" key="2">
    <source>
        <dbReference type="Proteomes" id="UP001595803"/>
    </source>
</evidence>
<reference evidence="2" key="1">
    <citation type="journal article" date="2019" name="Int. J. Syst. Evol. Microbiol.">
        <title>The Global Catalogue of Microorganisms (GCM) 10K type strain sequencing project: providing services to taxonomists for standard genome sequencing and annotation.</title>
        <authorList>
            <consortium name="The Broad Institute Genomics Platform"/>
            <consortium name="The Broad Institute Genome Sequencing Center for Infectious Disease"/>
            <person name="Wu L."/>
            <person name="Ma J."/>
        </authorList>
    </citation>
    <scope>NUCLEOTIDE SEQUENCE [LARGE SCALE GENOMIC DNA]</scope>
    <source>
        <strain evidence="2">CCTCC AB 2017081</strain>
    </source>
</reference>
<dbReference type="PANTHER" id="PTHR37816:SF1">
    <property type="entry name" value="TOXIN"/>
    <property type="match status" value="1"/>
</dbReference>